<comment type="caution">
    <text evidence="2">The sequence shown here is derived from an EMBL/GenBank/DDBJ whole genome shotgun (WGS) entry which is preliminary data.</text>
</comment>
<gene>
    <name evidence="2" type="primary">gmk_2</name>
    <name evidence="2" type="ORF">BEI61_05751</name>
    <name evidence="3" type="ORF">BEI63_15225</name>
</gene>
<evidence type="ECO:0000259" key="1">
    <source>
        <dbReference type="PROSITE" id="PS50052"/>
    </source>
</evidence>
<dbReference type="EMBL" id="MEHD01000024">
    <property type="protein sequence ID" value="ODR55579.1"/>
    <property type="molecule type" value="Genomic_DNA"/>
</dbReference>
<keyword evidence="2" id="KW-0808">Transferase</keyword>
<dbReference type="PATRIC" id="fig|1432052.4.peg.6387"/>
<dbReference type="InterPro" id="IPR008145">
    <property type="entry name" value="GK/Ca_channel_bsu"/>
</dbReference>
<dbReference type="SMART" id="SM00072">
    <property type="entry name" value="GuKc"/>
    <property type="match status" value="1"/>
</dbReference>
<reference evidence="2 4" key="1">
    <citation type="submission" date="2016-07" db="EMBL/GenBank/DDBJ databases">
        <title>Characterization of isolates of Eisenbergiella tayi derived from blood cultures, using whole genome sequencing.</title>
        <authorList>
            <person name="Burdz T."/>
            <person name="Wiebe D."/>
            <person name="Huynh C."/>
            <person name="Bernard K."/>
        </authorList>
    </citation>
    <scope>NUCLEOTIDE SEQUENCE [LARGE SCALE GENOMIC DNA]</scope>
    <source>
        <strain evidence="2 4">NML 110608</strain>
    </source>
</reference>
<protein>
    <submittedName>
        <fullName evidence="2">Guanylate kinase</fullName>
        <ecNumber evidence="2">2.7.4.8</ecNumber>
    </submittedName>
</protein>
<accession>A0A1E3A1S1</accession>
<dbReference type="GO" id="GO:0004385">
    <property type="term" value="F:GMP kinase activity"/>
    <property type="evidence" value="ECO:0007669"/>
    <property type="project" value="UniProtKB-EC"/>
</dbReference>
<keyword evidence="2" id="KW-0418">Kinase</keyword>
<dbReference type="RefSeq" id="WP_069155069.1">
    <property type="nucleotide sequence ID" value="NZ_DAWDRA010000040.1"/>
</dbReference>
<evidence type="ECO:0000313" key="3">
    <source>
        <dbReference type="EMBL" id="ODR55579.1"/>
    </source>
</evidence>
<dbReference type="InterPro" id="IPR027417">
    <property type="entry name" value="P-loop_NTPase"/>
</dbReference>
<feature type="domain" description="Guanylate kinase-like" evidence="1">
    <location>
        <begin position="2"/>
        <end position="192"/>
    </location>
</feature>
<dbReference type="SUPFAM" id="SSF52540">
    <property type="entry name" value="P-loop containing nucleoside triphosphate hydrolases"/>
    <property type="match status" value="1"/>
</dbReference>
<reference evidence="3 5" key="2">
    <citation type="submission" date="2016-08" db="EMBL/GenBank/DDBJ databases">
        <title>Characterization of Isolates of Eisenbergiella tayi Derived from Blood Cultures, Using Whole Genome Sequencing.</title>
        <authorList>
            <person name="Bernier A.-M."/>
            <person name="Burdz T."/>
            <person name="Wiebe D."/>
            <person name="Bernard K."/>
        </authorList>
    </citation>
    <scope>NUCLEOTIDE SEQUENCE [LARGE SCALE GENOMIC DNA]</scope>
    <source>
        <strain evidence="3 5">NML120146</strain>
    </source>
</reference>
<dbReference type="AlphaFoldDB" id="A0A1E3A1S1"/>
<dbReference type="EC" id="2.7.4.8" evidence="2"/>
<dbReference type="Proteomes" id="UP000094067">
    <property type="component" value="Unassembled WGS sequence"/>
</dbReference>
<evidence type="ECO:0000313" key="5">
    <source>
        <dbReference type="Proteomes" id="UP000094869"/>
    </source>
</evidence>
<dbReference type="Gene3D" id="3.40.50.300">
    <property type="entry name" value="P-loop containing nucleotide triphosphate hydrolases"/>
    <property type="match status" value="1"/>
</dbReference>
<dbReference type="EMBL" id="MCGH01000004">
    <property type="protein sequence ID" value="ODM02589.1"/>
    <property type="molecule type" value="Genomic_DNA"/>
</dbReference>
<dbReference type="PROSITE" id="PS00856">
    <property type="entry name" value="GUANYLATE_KINASE_1"/>
    <property type="match status" value="1"/>
</dbReference>
<sequence>MGKIFFLAGKSSSGKDTIYRSLLECESLGLNKLIPYTTRPIRAGEMNGREYFFTEEAGLEKLRESGRVIEERVYHTYHGPWYYFTVDDGQLDLAKRDYLMIGTLESFLAIRKYVGGGSIVPLYIEVDDGERLQRALDRERKQEKPKYEEMCRRFLADCEDFSEEKIAEAGIEKRFQNNSLEVCLEEVKDYIRQTRD</sequence>
<dbReference type="InterPro" id="IPR020590">
    <property type="entry name" value="Guanylate_kinase_CS"/>
</dbReference>
<proteinExistence type="predicted"/>
<dbReference type="InterPro" id="IPR008144">
    <property type="entry name" value="Guanylate_kin-like_dom"/>
</dbReference>
<dbReference type="PROSITE" id="PS50052">
    <property type="entry name" value="GUANYLATE_KINASE_2"/>
    <property type="match status" value="1"/>
</dbReference>
<name>A0A1E3A1S1_9FIRM</name>
<organism evidence="2 4">
    <name type="scientific">Eisenbergiella tayi</name>
    <dbReference type="NCBI Taxonomy" id="1432052"/>
    <lineage>
        <taxon>Bacteria</taxon>
        <taxon>Bacillati</taxon>
        <taxon>Bacillota</taxon>
        <taxon>Clostridia</taxon>
        <taxon>Lachnospirales</taxon>
        <taxon>Lachnospiraceae</taxon>
        <taxon>Eisenbergiella</taxon>
    </lineage>
</organism>
<evidence type="ECO:0000313" key="4">
    <source>
        <dbReference type="Proteomes" id="UP000094067"/>
    </source>
</evidence>
<dbReference type="Pfam" id="PF00625">
    <property type="entry name" value="Guanylate_kin"/>
    <property type="match status" value="1"/>
</dbReference>
<keyword evidence="5" id="KW-1185">Reference proteome</keyword>
<evidence type="ECO:0000313" key="2">
    <source>
        <dbReference type="EMBL" id="ODM02589.1"/>
    </source>
</evidence>
<dbReference type="Proteomes" id="UP000094869">
    <property type="component" value="Unassembled WGS sequence"/>
</dbReference>